<dbReference type="CDD" id="cd06261">
    <property type="entry name" value="TM_PBP2"/>
    <property type="match status" value="1"/>
</dbReference>
<dbReference type="STRING" id="869210.Marky_0021"/>
<dbReference type="Pfam" id="PF00528">
    <property type="entry name" value="BPD_transp_1"/>
    <property type="match status" value="1"/>
</dbReference>
<keyword evidence="10" id="KW-1185">Reference proteome</keyword>
<feature type="transmembrane region" description="Helical" evidence="7">
    <location>
        <begin position="28"/>
        <end position="49"/>
    </location>
</feature>
<feature type="transmembrane region" description="Helical" evidence="7">
    <location>
        <begin position="303"/>
        <end position="325"/>
    </location>
</feature>
<dbReference type="OrthoDB" id="9779825at2"/>
<keyword evidence="6 7" id="KW-0472">Membrane</keyword>
<dbReference type="InterPro" id="IPR025966">
    <property type="entry name" value="OppC_N"/>
</dbReference>
<organism evidence="9 10">
    <name type="scientific">Marinithermus hydrothermalis (strain DSM 14884 / JCM 11576 / T1)</name>
    <dbReference type="NCBI Taxonomy" id="869210"/>
    <lineage>
        <taxon>Bacteria</taxon>
        <taxon>Thermotogati</taxon>
        <taxon>Deinococcota</taxon>
        <taxon>Deinococci</taxon>
        <taxon>Thermales</taxon>
        <taxon>Thermaceae</taxon>
        <taxon>Marinithermus</taxon>
    </lineage>
</organism>
<accession>F2NNH6</accession>
<feature type="domain" description="ABC transmembrane type-1" evidence="8">
    <location>
        <begin position="130"/>
        <end position="326"/>
    </location>
</feature>
<evidence type="ECO:0000256" key="3">
    <source>
        <dbReference type="ARBA" id="ARBA00022475"/>
    </source>
</evidence>
<evidence type="ECO:0000256" key="2">
    <source>
        <dbReference type="ARBA" id="ARBA00022448"/>
    </source>
</evidence>
<comment type="similarity">
    <text evidence="7">Belongs to the binding-protein-dependent transport system permease family.</text>
</comment>
<dbReference type="InterPro" id="IPR035906">
    <property type="entry name" value="MetI-like_sf"/>
</dbReference>
<feature type="transmembrane region" description="Helical" evidence="7">
    <location>
        <begin position="133"/>
        <end position="158"/>
    </location>
</feature>
<keyword evidence="5 7" id="KW-1133">Transmembrane helix</keyword>
<dbReference type="Gene3D" id="1.10.3720.10">
    <property type="entry name" value="MetI-like"/>
    <property type="match status" value="1"/>
</dbReference>
<dbReference type="SUPFAM" id="SSF161098">
    <property type="entry name" value="MetI-like"/>
    <property type="match status" value="1"/>
</dbReference>
<evidence type="ECO:0000259" key="8">
    <source>
        <dbReference type="PROSITE" id="PS50928"/>
    </source>
</evidence>
<sequence length="337" mass="36513">MQQAQTTKGKRERWYQSKVFKRFRRNPLALVGASILVVYVLIAIFAPVITADRMGRACLRDLGLSRQEAVTELRNPLSGHFWKAIVAPPESCYTIPRAGYSPVPKPPSAKYPLGVSGGGYDILYGVVWGTRTAFYIGVLVTAISLGIGILVGGLAGFFGGRVDTLLMRFTDVIFAFPNLVLAMVIVSVMGRSLTNIMIAIALVGWPTYARILRGDILKTKALDFVDAAHALGAGPMRIFFKHVLPNSIGPLIIVASLDIGAVVLTAAALSFLGLGADVGYADWGQMINFARGWIQGPPGQPFAYWYVSFWPGLVIVLFVLGWNLLGDAVRDALDPRS</sequence>
<dbReference type="PANTHER" id="PTHR43386:SF1">
    <property type="entry name" value="D,D-DIPEPTIDE TRANSPORT SYSTEM PERMEASE PROTEIN DDPC-RELATED"/>
    <property type="match status" value="1"/>
</dbReference>
<dbReference type="GO" id="GO:0005886">
    <property type="term" value="C:plasma membrane"/>
    <property type="evidence" value="ECO:0007669"/>
    <property type="project" value="UniProtKB-SubCell"/>
</dbReference>
<dbReference type="PANTHER" id="PTHR43386">
    <property type="entry name" value="OLIGOPEPTIDE TRANSPORT SYSTEM PERMEASE PROTEIN APPC"/>
    <property type="match status" value="1"/>
</dbReference>
<evidence type="ECO:0000256" key="1">
    <source>
        <dbReference type="ARBA" id="ARBA00004651"/>
    </source>
</evidence>
<dbReference type="InterPro" id="IPR050366">
    <property type="entry name" value="BP-dependent_transpt_permease"/>
</dbReference>
<gene>
    <name evidence="9" type="ordered locus">Marky_0021</name>
</gene>
<dbReference type="AlphaFoldDB" id="F2NNH6"/>
<keyword evidence="2 7" id="KW-0813">Transport</keyword>
<dbReference type="EMBL" id="CP002630">
    <property type="protein sequence ID" value="AEB10786.1"/>
    <property type="molecule type" value="Genomic_DNA"/>
</dbReference>
<dbReference type="HOGENOM" id="CLU_028518_1_2_0"/>
<dbReference type="RefSeq" id="WP_013702841.1">
    <property type="nucleotide sequence ID" value="NC_015387.1"/>
</dbReference>
<comment type="subcellular location">
    <subcellularLocation>
        <location evidence="1 7">Cell membrane</location>
        <topology evidence="1 7">Multi-pass membrane protein</topology>
    </subcellularLocation>
</comment>
<keyword evidence="4 7" id="KW-0812">Transmembrane</keyword>
<feature type="transmembrane region" description="Helical" evidence="7">
    <location>
        <begin position="251"/>
        <end position="276"/>
    </location>
</feature>
<dbReference type="GO" id="GO:0055085">
    <property type="term" value="P:transmembrane transport"/>
    <property type="evidence" value="ECO:0007669"/>
    <property type="project" value="InterPro"/>
</dbReference>
<evidence type="ECO:0000256" key="7">
    <source>
        <dbReference type="RuleBase" id="RU363032"/>
    </source>
</evidence>
<evidence type="ECO:0000256" key="4">
    <source>
        <dbReference type="ARBA" id="ARBA00022692"/>
    </source>
</evidence>
<evidence type="ECO:0000256" key="6">
    <source>
        <dbReference type="ARBA" id="ARBA00023136"/>
    </source>
</evidence>
<feature type="transmembrane region" description="Helical" evidence="7">
    <location>
        <begin position="165"/>
        <end position="186"/>
    </location>
</feature>
<dbReference type="PROSITE" id="PS50928">
    <property type="entry name" value="ABC_TM1"/>
    <property type="match status" value="1"/>
</dbReference>
<evidence type="ECO:0000313" key="9">
    <source>
        <dbReference type="EMBL" id="AEB10786.1"/>
    </source>
</evidence>
<protein>
    <submittedName>
        <fullName evidence="9">ABC-type transporter, integral membrane subunit</fullName>
    </submittedName>
</protein>
<evidence type="ECO:0000256" key="5">
    <source>
        <dbReference type="ARBA" id="ARBA00022989"/>
    </source>
</evidence>
<dbReference type="KEGG" id="mhd:Marky_0021"/>
<name>F2NNH6_MARHT</name>
<reference evidence="9 10" key="1">
    <citation type="journal article" date="2012" name="Stand. Genomic Sci.">
        <title>Complete genome sequence of the aerobic, heterotroph Marinithermus hydrothermalis type strain (T1(T)) from a deep-sea hydrothermal vent chimney.</title>
        <authorList>
            <person name="Copeland A."/>
            <person name="Gu W."/>
            <person name="Yasawong M."/>
            <person name="Lapidus A."/>
            <person name="Lucas S."/>
            <person name="Deshpande S."/>
            <person name="Pagani I."/>
            <person name="Tapia R."/>
            <person name="Cheng J.F."/>
            <person name="Goodwin L.A."/>
            <person name="Pitluck S."/>
            <person name="Liolios K."/>
            <person name="Ivanova N."/>
            <person name="Mavromatis K."/>
            <person name="Mikhailova N."/>
            <person name="Pati A."/>
            <person name="Chen A."/>
            <person name="Palaniappan K."/>
            <person name="Land M."/>
            <person name="Pan C."/>
            <person name="Brambilla E.M."/>
            <person name="Rohde M."/>
            <person name="Tindall B.J."/>
            <person name="Sikorski J."/>
            <person name="Goker M."/>
            <person name="Detter J.C."/>
            <person name="Bristow J."/>
            <person name="Eisen J.A."/>
            <person name="Markowitz V."/>
            <person name="Hugenholtz P."/>
            <person name="Kyrpides N.C."/>
            <person name="Klenk H.P."/>
            <person name="Woyke T."/>
        </authorList>
    </citation>
    <scope>NUCLEOTIDE SEQUENCE [LARGE SCALE GENOMIC DNA]</scope>
    <source>
        <strain evidence="10">DSM 14884 / JCM 11576 / T1</strain>
    </source>
</reference>
<proteinExistence type="inferred from homology"/>
<evidence type="ECO:0000313" key="10">
    <source>
        <dbReference type="Proteomes" id="UP000007030"/>
    </source>
</evidence>
<dbReference type="Proteomes" id="UP000007030">
    <property type="component" value="Chromosome"/>
</dbReference>
<dbReference type="Pfam" id="PF12911">
    <property type="entry name" value="OppC_N"/>
    <property type="match status" value="1"/>
</dbReference>
<keyword evidence="3" id="KW-1003">Cell membrane</keyword>
<dbReference type="InterPro" id="IPR000515">
    <property type="entry name" value="MetI-like"/>
</dbReference>
<dbReference type="eggNOG" id="COG1173">
    <property type="taxonomic scope" value="Bacteria"/>
</dbReference>